<dbReference type="SUPFAM" id="SSF55073">
    <property type="entry name" value="Nucleotide cyclase"/>
    <property type="match status" value="1"/>
</dbReference>
<feature type="transmembrane region" description="Helical" evidence="1">
    <location>
        <begin position="347"/>
        <end position="367"/>
    </location>
</feature>
<proteinExistence type="predicted"/>
<evidence type="ECO:0000259" key="2">
    <source>
        <dbReference type="PROSITE" id="PS50125"/>
    </source>
</evidence>
<dbReference type="InterPro" id="IPR029787">
    <property type="entry name" value="Nucleotide_cyclase"/>
</dbReference>
<dbReference type="GO" id="GO:0004016">
    <property type="term" value="F:adenylate cyclase activity"/>
    <property type="evidence" value="ECO:0007669"/>
    <property type="project" value="UniProtKB-ARBA"/>
</dbReference>
<dbReference type="OrthoDB" id="9806735at2"/>
<dbReference type="PANTHER" id="PTHR43081:SF1">
    <property type="entry name" value="ADENYLATE CYCLASE, TERMINAL-DIFFERENTIATION SPECIFIC"/>
    <property type="match status" value="1"/>
</dbReference>
<evidence type="ECO:0000256" key="1">
    <source>
        <dbReference type="SAM" id="Phobius"/>
    </source>
</evidence>
<feature type="domain" description="Guanylate cyclase" evidence="2">
    <location>
        <begin position="176"/>
        <end position="308"/>
    </location>
</feature>
<keyword evidence="1" id="KW-0472">Membrane</keyword>
<dbReference type="Proteomes" id="UP000192418">
    <property type="component" value="Unassembled WGS sequence"/>
</dbReference>
<keyword evidence="1" id="KW-0812">Transmembrane</keyword>
<dbReference type="RefSeq" id="WP_084069942.1">
    <property type="nucleotide sequence ID" value="NZ_FWXY01000014.1"/>
</dbReference>
<dbReference type="AlphaFoldDB" id="A0A1W2D004"/>
<gene>
    <name evidence="3" type="ORF">SAMN02746065_11477</name>
</gene>
<dbReference type="Gene3D" id="3.30.70.1230">
    <property type="entry name" value="Nucleotide cyclase"/>
    <property type="match status" value="1"/>
</dbReference>
<sequence>MAGKMEQQRTPGVRKILLRGVFWRILFIEGVLLVFSLLVRAVTEDAGAMDLFWYGVRIVALVAVIISFMMISLRRFLTQRIIFPLEQIDRANRALHREIESFHPVLLPGDAPREIQRIAWSREEMLKKILNVSQERLNLIDFIRQTFGKYLSSKVVDEILESPDGLKIGGSRKKVTILMSDLRGFTYVSENRDPHEMVLYLNRYLEKMSEIILKYDGIIDEIIGDAILAVFGAPESHGNDPERAVACAIEMQNSLNLLNRSVESQGFPPMEMGIGINTGDVIVGNIGSELRMKYGIVGATVNEASRIESNTVGGEILMGERTHRYVESIATVTPPKTVMMKGMRSPLVFYGVSAIAGFYNVVLDVVATPGEALSIRLPFQYWQIHDKKVNKTPLIGHTLSITDTHMEVILLPKPALFTNLKLKFQFCREFHCFKDIYAKVVEIKENNNHTVTKLAITTMSPGDREVIQKWTWEFSN</sequence>
<dbReference type="GO" id="GO:0006171">
    <property type="term" value="P:cAMP biosynthetic process"/>
    <property type="evidence" value="ECO:0007669"/>
    <property type="project" value="TreeGrafter"/>
</dbReference>
<dbReference type="GO" id="GO:0035556">
    <property type="term" value="P:intracellular signal transduction"/>
    <property type="evidence" value="ECO:0007669"/>
    <property type="project" value="InterPro"/>
</dbReference>
<dbReference type="InterPro" id="IPR001054">
    <property type="entry name" value="A/G_cyclase"/>
</dbReference>
<feature type="transmembrane region" description="Helical" evidence="1">
    <location>
        <begin position="51"/>
        <end position="73"/>
    </location>
</feature>
<evidence type="ECO:0000313" key="3">
    <source>
        <dbReference type="EMBL" id="SMC90318.1"/>
    </source>
</evidence>
<keyword evidence="1" id="KW-1133">Transmembrane helix</keyword>
<dbReference type="STRING" id="1121400.SAMN02746065_11477"/>
<dbReference type="Pfam" id="PF00211">
    <property type="entry name" value="Guanylate_cyc"/>
    <property type="match status" value="1"/>
</dbReference>
<accession>A0A1W2D004</accession>
<dbReference type="PROSITE" id="PS50125">
    <property type="entry name" value="GUANYLATE_CYCLASE_2"/>
    <property type="match status" value="1"/>
</dbReference>
<organism evidence="3 4">
    <name type="scientific">Desulfocicer vacuolatum DSM 3385</name>
    <dbReference type="NCBI Taxonomy" id="1121400"/>
    <lineage>
        <taxon>Bacteria</taxon>
        <taxon>Pseudomonadati</taxon>
        <taxon>Thermodesulfobacteriota</taxon>
        <taxon>Desulfobacteria</taxon>
        <taxon>Desulfobacterales</taxon>
        <taxon>Desulfobacteraceae</taxon>
        <taxon>Desulfocicer</taxon>
    </lineage>
</organism>
<reference evidence="3 4" key="1">
    <citation type="submission" date="2017-04" db="EMBL/GenBank/DDBJ databases">
        <authorList>
            <person name="Afonso C.L."/>
            <person name="Miller P.J."/>
            <person name="Scott M.A."/>
            <person name="Spackman E."/>
            <person name="Goraichik I."/>
            <person name="Dimitrov K.M."/>
            <person name="Suarez D.L."/>
            <person name="Swayne D.E."/>
        </authorList>
    </citation>
    <scope>NUCLEOTIDE SEQUENCE [LARGE SCALE GENOMIC DNA]</scope>
    <source>
        <strain evidence="3 4">DSM 3385</strain>
    </source>
</reference>
<protein>
    <submittedName>
        <fullName evidence="3">Adenylate cyclase, class 3</fullName>
    </submittedName>
</protein>
<dbReference type="CDD" id="cd07302">
    <property type="entry name" value="CHD"/>
    <property type="match status" value="1"/>
</dbReference>
<dbReference type="SMART" id="SM00044">
    <property type="entry name" value="CYCc"/>
    <property type="match status" value="1"/>
</dbReference>
<dbReference type="InterPro" id="IPR050697">
    <property type="entry name" value="Adenylyl/Guanylyl_Cyclase_3/4"/>
</dbReference>
<dbReference type="PANTHER" id="PTHR43081">
    <property type="entry name" value="ADENYLATE CYCLASE, TERMINAL-DIFFERENTIATION SPECIFIC-RELATED"/>
    <property type="match status" value="1"/>
</dbReference>
<dbReference type="EMBL" id="FWXY01000014">
    <property type="protein sequence ID" value="SMC90318.1"/>
    <property type="molecule type" value="Genomic_DNA"/>
</dbReference>
<name>A0A1W2D004_9BACT</name>
<feature type="transmembrane region" description="Helical" evidence="1">
    <location>
        <begin position="21"/>
        <end position="39"/>
    </location>
</feature>
<keyword evidence="4" id="KW-1185">Reference proteome</keyword>
<evidence type="ECO:0000313" key="4">
    <source>
        <dbReference type="Proteomes" id="UP000192418"/>
    </source>
</evidence>